<dbReference type="EMBL" id="BLLK01000047">
    <property type="protein sequence ID" value="GFH53593.1"/>
    <property type="molecule type" value="Genomic_DNA"/>
</dbReference>
<evidence type="ECO:0000256" key="1">
    <source>
        <dbReference type="SAM" id="SignalP"/>
    </source>
</evidence>
<keyword evidence="1" id="KW-0732">Signal</keyword>
<protein>
    <recommendedName>
        <fullName evidence="4">Methyltransferase domain-containing protein</fullName>
    </recommendedName>
</protein>
<feature type="signal peptide" evidence="1">
    <location>
        <begin position="1"/>
        <end position="27"/>
    </location>
</feature>
<dbReference type="InterPro" id="IPR029063">
    <property type="entry name" value="SAM-dependent_MTases_sf"/>
</dbReference>
<evidence type="ECO:0000313" key="3">
    <source>
        <dbReference type="Proteomes" id="UP001054902"/>
    </source>
</evidence>
<gene>
    <name evidence="2" type="ORF">CTEN210_10069</name>
</gene>
<dbReference type="Proteomes" id="UP001054902">
    <property type="component" value="Unassembled WGS sequence"/>
</dbReference>
<name>A0AAD3CX44_9STRA</name>
<dbReference type="AlphaFoldDB" id="A0AAD3CX44"/>
<dbReference type="SUPFAM" id="SSF53335">
    <property type="entry name" value="S-adenosyl-L-methionine-dependent methyltransferases"/>
    <property type="match status" value="1"/>
</dbReference>
<feature type="chain" id="PRO_5042264617" description="Methyltransferase domain-containing protein" evidence="1">
    <location>
        <begin position="28"/>
        <end position="384"/>
    </location>
</feature>
<dbReference type="Gene3D" id="3.40.50.150">
    <property type="entry name" value="Vaccinia Virus protein VP39"/>
    <property type="match status" value="2"/>
</dbReference>
<evidence type="ECO:0000313" key="2">
    <source>
        <dbReference type="EMBL" id="GFH53593.1"/>
    </source>
</evidence>
<evidence type="ECO:0008006" key="4">
    <source>
        <dbReference type="Google" id="ProtNLM"/>
    </source>
</evidence>
<reference evidence="2 3" key="1">
    <citation type="journal article" date="2021" name="Sci. Rep.">
        <title>The genome of the diatom Chaetoceros tenuissimus carries an ancient integrated fragment of an extant virus.</title>
        <authorList>
            <person name="Hongo Y."/>
            <person name="Kimura K."/>
            <person name="Takaki Y."/>
            <person name="Yoshida Y."/>
            <person name="Baba S."/>
            <person name="Kobayashi G."/>
            <person name="Nagasaki K."/>
            <person name="Hano T."/>
            <person name="Tomaru Y."/>
        </authorList>
    </citation>
    <scope>NUCLEOTIDE SEQUENCE [LARGE SCALE GENOMIC DNA]</scope>
    <source>
        <strain evidence="2 3">NIES-3715</strain>
    </source>
</reference>
<organism evidence="2 3">
    <name type="scientific">Chaetoceros tenuissimus</name>
    <dbReference type="NCBI Taxonomy" id="426638"/>
    <lineage>
        <taxon>Eukaryota</taxon>
        <taxon>Sar</taxon>
        <taxon>Stramenopiles</taxon>
        <taxon>Ochrophyta</taxon>
        <taxon>Bacillariophyta</taxon>
        <taxon>Coscinodiscophyceae</taxon>
        <taxon>Chaetocerotophycidae</taxon>
        <taxon>Chaetocerotales</taxon>
        <taxon>Chaetocerotaceae</taxon>
        <taxon>Chaetoceros</taxon>
    </lineage>
</organism>
<sequence length="384" mass="42423">MIIPRVRYSLLVYLLLMVATQKLRVHAFPSHSTKSSLPSPPQIIACSSPTELQRAISFYIKEGDQVLELGSQLTDTTQHLCQTIGSNGKATLIDVKRKEATTGRSSNRDTSLFLSENGEFVHRVTYKELEHFDQWRSYAYDNFDVMILDAGTMIGNDLHLSALTLANEFIANQMEKDACPRVVIVKSKTLSNLARRIIHSQRLLDGTTIVSKDIERSCDPLVVPCVGVNEYRRTIPFLVKEGDEAIEVGSHFGRTTKMLHDAVGKNGFAAGVDIGPKIIANAKQQYPDVPFEVVDAWKTLELLKVKIKYGRNDSLGYDVCYADIGGLSGANGLLESLSLLDSIAKATEPRTIVIKSLCMNRLASQLIAFSSVWNKISSKSGLNS</sequence>
<proteinExistence type="predicted"/>
<accession>A0AAD3CX44</accession>
<keyword evidence="3" id="KW-1185">Reference proteome</keyword>
<comment type="caution">
    <text evidence="2">The sequence shown here is derived from an EMBL/GenBank/DDBJ whole genome shotgun (WGS) entry which is preliminary data.</text>
</comment>